<feature type="coiled-coil region" evidence="1">
    <location>
        <begin position="250"/>
        <end position="305"/>
    </location>
</feature>
<feature type="coiled-coil region" evidence="1">
    <location>
        <begin position="420"/>
        <end position="752"/>
    </location>
</feature>
<organism evidence="2 3">
    <name type="scientific">Ladona fulva</name>
    <name type="common">Scarce chaser dragonfly</name>
    <name type="synonym">Libellula fulva</name>
    <dbReference type="NCBI Taxonomy" id="123851"/>
    <lineage>
        <taxon>Eukaryota</taxon>
        <taxon>Metazoa</taxon>
        <taxon>Ecdysozoa</taxon>
        <taxon>Arthropoda</taxon>
        <taxon>Hexapoda</taxon>
        <taxon>Insecta</taxon>
        <taxon>Pterygota</taxon>
        <taxon>Palaeoptera</taxon>
        <taxon>Odonata</taxon>
        <taxon>Epiprocta</taxon>
        <taxon>Anisoptera</taxon>
        <taxon>Libelluloidea</taxon>
        <taxon>Libellulidae</taxon>
        <taxon>Ladona</taxon>
    </lineage>
</organism>
<comment type="caution">
    <text evidence="2">The sequence shown here is derived from an EMBL/GenBank/DDBJ whole genome shotgun (WGS) entry which is preliminary data.</text>
</comment>
<accession>A0A8K0K8E5</accession>
<protein>
    <submittedName>
        <fullName evidence="2">Uncharacterized protein</fullName>
    </submittedName>
</protein>
<evidence type="ECO:0000256" key="1">
    <source>
        <dbReference type="SAM" id="Coils"/>
    </source>
</evidence>
<dbReference type="AlphaFoldDB" id="A0A8K0K8E5"/>
<dbReference type="EMBL" id="KZ308484">
    <property type="protein sequence ID" value="KAG8230409.1"/>
    <property type="molecule type" value="Genomic_DNA"/>
</dbReference>
<keyword evidence="3" id="KW-1185">Reference proteome</keyword>
<name>A0A8K0K8E5_LADFU</name>
<dbReference type="OrthoDB" id="10691682at2759"/>
<keyword evidence="1" id="KW-0175">Coiled coil</keyword>
<reference evidence="2" key="1">
    <citation type="submission" date="2013-04" db="EMBL/GenBank/DDBJ databases">
        <authorList>
            <person name="Qu J."/>
            <person name="Murali S.C."/>
            <person name="Bandaranaike D."/>
            <person name="Bellair M."/>
            <person name="Blankenburg K."/>
            <person name="Chao H."/>
            <person name="Dinh H."/>
            <person name="Doddapaneni H."/>
            <person name="Downs B."/>
            <person name="Dugan-Rocha S."/>
            <person name="Elkadiri S."/>
            <person name="Gnanaolivu R.D."/>
            <person name="Hernandez B."/>
            <person name="Javaid M."/>
            <person name="Jayaseelan J.C."/>
            <person name="Lee S."/>
            <person name="Li M."/>
            <person name="Ming W."/>
            <person name="Munidasa M."/>
            <person name="Muniz J."/>
            <person name="Nguyen L."/>
            <person name="Ongeri F."/>
            <person name="Osuji N."/>
            <person name="Pu L.-L."/>
            <person name="Puazo M."/>
            <person name="Qu C."/>
            <person name="Quiroz J."/>
            <person name="Raj R."/>
            <person name="Weissenberger G."/>
            <person name="Xin Y."/>
            <person name="Zou X."/>
            <person name="Han Y."/>
            <person name="Richards S."/>
            <person name="Worley K."/>
            <person name="Muzny D."/>
            <person name="Gibbs R."/>
        </authorList>
    </citation>
    <scope>NUCLEOTIDE SEQUENCE</scope>
    <source>
        <strain evidence="2">Sampled in the wild</strain>
    </source>
</reference>
<evidence type="ECO:0000313" key="3">
    <source>
        <dbReference type="Proteomes" id="UP000792457"/>
    </source>
</evidence>
<evidence type="ECO:0000313" key="2">
    <source>
        <dbReference type="EMBL" id="KAG8230409.1"/>
    </source>
</evidence>
<proteinExistence type="predicted"/>
<dbReference type="Proteomes" id="UP000792457">
    <property type="component" value="Unassembled WGS sequence"/>
</dbReference>
<sequence>MTNESYSINSQENPSSDALRIQNEAVCLKDKLDLLTKEVTGKLNSSACNNKGEFHLLTTKPNLISEKVSNISSSCKESDLRINMDGDNYSKFPHSTTLDNSSDGLQMLLIQKECEIVCLRSELEFYKKQNHVTKLADDETDDFLLCKNDDSDSISLAEKENNSISEELTNVQRYVGKDNTLCPSSKTFSQGVNIACQTIPSLMNCGDGRDLKSQETSALEESTTQMEILDSANLLRNPAEIAQKIQEYYRKEYEREKHVLNEKELQLQQETFELEELRERLHIKREELDMNKMKIEMELKKILEDDESSTDMEIVEEKSEKEKTLINKDQTYDIKYPSKLSLILSSDDDESIFESDYLQINIDQEPPRQKVRRVPKTSNVEIQKMDECRTKDSTDAVTKELINVCESKINDLYNFMSIWKSDAEKQVQETETMLNELAKRNEVFEHHTPRSNTCHEIVNALSKEWDEVRELREEIKKQRDDLITQKSELEARAIAIEEKEKILNEDKTESEKRKMILNENWDCLQSEAELLSNEKQMLIKEIQSLEETKNALEKEKNELIKLKAQYEEEMQMAEEIQKQVDECRAETMLEQQKCLDEKWEALDNEKEEVKKAWRRYENKLLALEIEKNSVSRERKELKTFQQSLEKERLSLEENRHLQEEEWKKIWSQSKDLENNIARVKDEKKVITEELRRLDSEKIKVKEMIESLNRRKEEIREEEKVLGENKLKIMNEKENLDKLKAETETEWKKIKNERKEWICKKDEQKKEKSIISKKIENSESMRKIKNKIYKLAETVCTMEKDAAMLNATKNQRFAEYPEKERLEKRLNQRCQCSEYFQEKVYSLLELLNNMEEDALKIRIKFNEQTKFHKRMKIMRKKIKCGKIKCNKPRQNKEISNNTYRKEISSVLTPTGMTKNGVMTGMREPVPTKCEQNIGMNVIPRLQNDRENSFTTVLREDYITDLTPRRANYAKEKAKYLVDEWKKTYIIQGDNFHSTILLHQEDAQRESYKQRFEKIDLNCWEKYSVDKIKVAELTPSRTYAEGLTAIKEIRPRPCGKSQCTYTAAHSSDNLQCSNTFSCLMQKLENGFKMYSPFSYASIEKPNLSASSRVRRERTLSVQKGCLNHFI</sequence>
<reference evidence="2" key="2">
    <citation type="submission" date="2017-10" db="EMBL/GenBank/DDBJ databases">
        <title>Ladona fulva Genome sequencing and assembly.</title>
        <authorList>
            <person name="Murali S."/>
            <person name="Richards S."/>
            <person name="Bandaranaike D."/>
            <person name="Bellair M."/>
            <person name="Blankenburg K."/>
            <person name="Chao H."/>
            <person name="Dinh H."/>
            <person name="Doddapaneni H."/>
            <person name="Dugan-Rocha S."/>
            <person name="Elkadiri S."/>
            <person name="Gnanaolivu R."/>
            <person name="Hernandez B."/>
            <person name="Skinner E."/>
            <person name="Javaid M."/>
            <person name="Lee S."/>
            <person name="Li M."/>
            <person name="Ming W."/>
            <person name="Munidasa M."/>
            <person name="Muniz J."/>
            <person name="Nguyen L."/>
            <person name="Hughes D."/>
            <person name="Osuji N."/>
            <person name="Pu L.-L."/>
            <person name="Puazo M."/>
            <person name="Qu C."/>
            <person name="Quiroz J."/>
            <person name="Raj R."/>
            <person name="Weissenberger G."/>
            <person name="Xin Y."/>
            <person name="Zou X."/>
            <person name="Han Y."/>
            <person name="Worley K."/>
            <person name="Muzny D."/>
            <person name="Gibbs R."/>
        </authorList>
    </citation>
    <scope>NUCLEOTIDE SEQUENCE</scope>
    <source>
        <strain evidence="2">Sampled in the wild</strain>
    </source>
</reference>
<gene>
    <name evidence="2" type="ORF">J437_LFUL010210</name>
</gene>